<dbReference type="PROSITE" id="PS51011">
    <property type="entry name" value="ARID"/>
    <property type="match status" value="1"/>
</dbReference>
<dbReference type="GO" id="GO:0003677">
    <property type="term" value="F:DNA binding"/>
    <property type="evidence" value="ECO:0007669"/>
    <property type="project" value="InterPro"/>
</dbReference>
<accession>A0A087SU10</accession>
<dbReference type="RefSeq" id="XP_011402267.1">
    <property type="nucleotide sequence ID" value="XM_011403965.1"/>
</dbReference>
<dbReference type="CDD" id="cd16100">
    <property type="entry name" value="ARID"/>
    <property type="match status" value="1"/>
</dbReference>
<gene>
    <name evidence="3" type="ORF">F751_1590</name>
</gene>
<proteinExistence type="predicted"/>
<feature type="domain" description="ARID" evidence="1">
    <location>
        <begin position="76"/>
        <end position="168"/>
    </location>
</feature>
<feature type="domain" description="JmjN" evidence="2">
    <location>
        <begin position="7"/>
        <end position="50"/>
    </location>
</feature>
<dbReference type="PANTHER" id="PTHR10694">
    <property type="entry name" value="LYSINE-SPECIFIC DEMETHYLASE"/>
    <property type="match status" value="1"/>
</dbReference>
<dbReference type="AlphaFoldDB" id="A0A087SU10"/>
<evidence type="ECO:0000259" key="1">
    <source>
        <dbReference type="PROSITE" id="PS51011"/>
    </source>
</evidence>
<keyword evidence="3" id="KW-0489">Methyltransferase</keyword>
<dbReference type="GeneID" id="23612981"/>
<dbReference type="SUPFAM" id="SSF46774">
    <property type="entry name" value="ARID-like"/>
    <property type="match status" value="1"/>
</dbReference>
<dbReference type="Gene3D" id="1.10.150.60">
    <property type="entry name" value="ARID DNA-binding domain"/>
    <property type="match status" value="1"/>
</dbReference>
<dbReference type="GO" id="GO:0010468">
    <property type="term" value="P:regulation of gene expression"/>
    <property type="evidence" value="ECO:0007669"/>
    <property type="project" value="TreeGrafter"/>
</dbReference>
<dbReference type="EMBL" id="KL662189">
    <property type="protein sequence ID" value="KFM29214.1"/>
    <property type="molecule type" value="Genomic_DNA"/>
</dbReference>
<dbReference type="KEGG" id="apro:F751_1590"/>
<reference evidence="3 4" key="1">
    <citation type="journal article" date="2014" name="BMC Genomics">
        <title>Oil accumulation mechanisms of the oleaginous microalga Chlorella protothecoides revealed through its genome, transcriptomes, and proteomes.</title>
        <authorList>
            <person name="Gao C."/>
            <person name="Wang Y."/>
            <person name="Shen Y."/>
            <person name="Yan D."/>
            <person name="He X."/>
            <person name="Dai J."/>
            <person name="Wu Q."/>
        </authorList>
    </citation>
    <scope>NUCLEOTIDE SEQUENCE [LARGE SCALE GENOMIC DNA]</scope>
    <source>
        <strain evidence="3 4">0710</strain>
    </source>
</reference>
<dbReference type="GO" id="GO:0032259">
    <property type="term" value="P:methylation"/>
    <property type="evidence" value="ECO:0007669"/>
    <property type="project" value="UniProtKB-KW"/>
</dbReference>
<dbReference type="PROSITE" id="PS51183">
    <property type="entry name" value="JMJN"/>
    <property type="match status" value="1"/>
</dbReference>
<name>A0A087SU10_AUXPR</name>
<dbReference type="Gene3D" id="2.60.120.650">
    <property type="entry name" value="Cupin"/>
    <property type="match status" value="1"/>
</dbReference>
<organism evidence="3 4">
    <name type="scientific">Auxenochlorella protothecoides</name>
    <name type="common">Green microalga</name>
    <name type="synonym">Chlorella protothecoides</name>
    <dbReference type="NCBI Taxonomy" id="3075"/>
    <lineage>
        <taxon>Eukaryota</taxon>
        <taxon>Viridiplantae</taxon>
        <taxon>Chlorophyta</taxon>
        <taxon>core chlorophytes</taxon>
        <taxon>Trebouxiophyceae</taxon>
        <taxon>Chlorellales</taxon>
        <taxon>Chlorellaceae</taxon>
        <taxon>Auxenochlorella</taxon>
    </lineage>
</organism>
<dbReference type="SMART" id="SM01014">
    <property type="entry name" value="ARID"/>
    <property type="match status" value="1"/>
</dbReference>
<dbReference type="InterPro" id="IPR001606">
    <property type="entry name" value="ARID_dom"/>
</dbReference>
<dbReference type="InterPro" id="IPR003349">
    <property type="entry name" value="JmjN"/>
</dbReference>
<evidence type="ECO:0000313" key="4">
    <source>
        <dbReference type="Proteomes" id="UP000028924"/>
    </source>
</evidence>
<dbReference type="Pfam" id="PF01388">
    <property type="entry name" value="ARID"/>
    <property type="match status" value="1"/>
</dbReference>
<dbReference type="GO" id="GO:0000785">
    <property type="term" value="C:chromatin"/>
    <property type="evidence" value="ECO:0007669"/>
    <property type="project" value="TreeGrafter"/>
</dbReference>
<evidence type="ECO:0000313" key="3">
    <source>
        <dbReference type="EMBL" id="KFM29214.1"/>
    </source>
</evidence>
<dbReference type="GO" id="GO:0008168">
    <property type="term" value="F:methyltransferase activity"/>
    <property type="evidence" value="ECO:0007669"/>
    <property type="project" value="UniProtKB-KW"/>
</dbReference>
<dbReference type="InterPro" id="IPR036431">
    <property type="entry name" value="ARID_dom_sf"/>
</dbReference>
<dbReference type="SMART" id="SM00501">
    <property type="entry name" value="BRIGHT"/>
    <property type="match status" value="1"/>
</dbReference>
<evidence type="ECO:0000259" key="2">
    <source>
        <dbReference type="PROSITE" id="PS51183"/>
    </source>
</evidence>
<sequence length="307" mass="32863">MSILLARPARALSPEEWTDPAAYIASVVRPLTEGLVGLAKIRPPACWPRAPPIDPASLQLCSQLQAVARLQHKTTEGVARIWRDSYADFCLARGQRPGRNPVVAGHEVDLHDLFTRVTAAGGWNSVEQDCRWGEIAACLEIDASLGVPALGLRSAYENLLLAYENVTLRGDEGDACLRGLDDGSDAEDAHGVENDGGGEIDATAAAEERPPHEVEAAFWGIVEGGTERVEVLHGSTDPTALSQEASDLRTLCDLGPGSILACMDEAERATLAPRLEAGMVFSSSCWSAHPDLLYSLSYLKSGAPKIW</sequence>
<dbReference type="Proteomes" id="UP000028924">
    <property type="component" value="Unassembled WGS sequence"/>
</dbReference>
<keyword evidence="3" id="KW-0808">Transferase</keyword>
<protein>
    <submittedName>
        <fullName evidence="3">Lysine-specific demethylase 5C</fullName>
    </submittedName>
</protein>
<dbReference type="GO" id="GO:0032452">
    <property type="term" value="F:histone demethylase activity"/>
    <property type="evidence" value="ECO:0007669"/>
    <property type="project" value="TreeGrafter"/>
</dbReference>
<dbReference type="STRING" id="3075.A0A087SU10"/>
<dbReference type="eggNOG" id="KOG1246">
    <property type="taxonomic scope" value="Eukaryota"/>
</dbReference>
<dbReference type="OrthoDB" id="1678912at2759"/>
<keyword evidence="4" id="KW-1185">Reference proteome</keyword>
<dbReference type="GO" id="GO:0005634">
    <property type="term" value="C:nucleus"/>
    <property type="evidence" value="ECO:0007669"/>
    <property type="project" value="TreeGrafter"/>
</dbReference>